<sequence>MLDEAHAEHAERSRSAQDQTKAEQRAATEVEDVRRLQEQLIREHPELAAYAQQQI</sequence>
<dbReference type="EMBL" id="CP165727">
    <property type="protein sequence ID" value="XDV69187.1"/>
    <property type="molecule type" value="Genomic_DNA"/>
</dbReference>
<proteinExistence type="predicted"/>
<organism evidence="2">
    <name type="scientific">Streptomyces sp. R33</name>
    <dbReference type="NCBI Taxonomy" id="3238629"/>
    <lineage>
        <taxon>Bacteria</taxon>
        <taxon>Bacillati</taxon>
        <taxon>Actinomycetota</taxon>
        <taxon>Actinomycetes</taxon>
        <taxon>Kitasatosporales</taxon>
        <taxon>Streptomycetaceae</taxon>
        <taxon>Streptomyces</taxon>
    </lineage>
</organism>
<name>A0AB39YKT2_9ACTN</name>
<gene>
    <name evidence="2" type="ORF">AB5J51_00265</name>
</gene>
<reference evidence="2" key="1">
    <citation type="submission" date="2024-08" db="EMBL/GenBank/DDBJ databases">
        <authorList>
            <person name="Yu S.T."/>
        </authorList>
    </citation>
    <scope>NUCLEOTIDE SEQUENCE</scope>
    <source>
        <strain evidence="2">R33</strain>
    </source>
</reference>
<evidence type="ECO:0000256" key="1">
    <source>
        <dbReference type="SAM" id="MobiDB-lite"/>
    </source>
</evidence>
<accession>A0AB39YKT2</accession>
<evidence type="ECO:0000313" key="2">
    <source>
        <dbReference type="EMBL" id="XDV69187.1"/>
    </source>
</evidence>
<dbReference type="AlphaFoldDB" id="A0AB39YKT2"/>
<feature type="region of interest" description="Disordered" evidence="1">
    <location>
        <begin position="1"/>
        <end position="32"/>
    </location>
</feature>
<protein>
    <submittedName>
        <fullName evidence="2">Uncharacterized protein</fullName>
    </submittedName>
</protein>